<evidence type="ECO:0000256" key="1">
    <source>
        <dbReference type="SAM" id="MobiDB-lite"/>
    </source>
</evidence>
<evidence type="ECO:0000313" key="2">
    <source>
        <dbReference type="EMBL" id="KAJ5459331.1"/>
    </source>
</evidence>
<organism evidence="2 3">
    <name type="scientific">Penicillium desertorum</name>
    <dbReference type="NCBI Taxonomy" id="1303715"/>
    <lineage>
        <taxon>Eukaryota</taxon>
        <taxon>Fungi</taxon>
        <taxon>Dikarya</taxon>
        <taxon>Ascomycota</taxon>
        <taxon>Pezizomycotina</taxon>
        <taxon>Eurotiomycetes</taxon>
        <taxon>Eurotiomycetidae</taxon>
        <taxon>Eurotiales</taxon>
        <taxon>Aspergillaceae</taxon>
        <taxon>Penicillium</taxon>
    </lineage>
</organism>
<keyword evidence="3" id="KW-1185">Reference proteome</keyword>
<dbReference type="Proteomes" id="UP001147760">
    <property type="component" value="Unassembled WGS sequence"/>
</dbReference>
<reference evidence="2" key="1">
    <citation type="submission" date="2022-12" db="EMBL/GenBank/DDBJ databases">
        <authorList>
            <person name="Petersen C."/>
        </authorList>
    </citation>
    <scope>NUCLEOTIDE SEQUENCE</scope>
    <source>
        <strain evidence="2">IBT 17660</strain>
    </source>
</reference>
<evidence type="ECO:0000313" key="3">
    <source>
        <dbReference type="Proteomes" id="UP001147760"/>
    </source>
</evidence>
<feature type="region of interest" description="Disordered" evidence="1">
    <location>
        <begin position="52"/>
        <end position="81"/>
    </location>
</feature>
<proteinExistence type="predicted"/>
<comment type="caution">
    <text evidence="2">The sequence shown here is derived from an EMBL/GenBank/DDBJ whole genome shotgun (WGS) entry which is preliminary data.</text>
</comment>
<protein>
    <submittedName>
        <fullName evidence="2">Uncharacterized protein</fullName>
    </submittedName>
</protein>
<sequence length="444" mass="49094">MSERYSFRRDTLFQKLPPHIPRGSARDPTPRVRLDIEALDLTKSYVSTLVPPQRPARAKKNRPWAKWTGTTPLTDPAQLPPGWHMNEDDLEVDDIDGQIQRCHERIAESIMPRVFQQRLAEYTAAKAQNDLMRFPGSELLSWDTIERVHMLEAMKTDLANTTDKYEQLSNIDAILKAYKACELVWHTGLVTYWSRGVQICQPRPFDWDEFEAINAHYRGDKGFWTEGISGPGHGNSYATITINPSRIPRGLIAIKLALRLPGVAWFAELDFIYDTGSNMMSIFEGDLSTLLGPFGATGGPSIPVIGVGSVNTGAGAVNKQYIEMEVTILDGNRDRMTPWTRTICALNSGDWRPGDVPRLDGPIVRDLLYTGSAPNNLRQINIATAKSQLDLIDLDLVASPPHHNPRTRHMVPPPQGTLANTPGLWLLGGGGSGPMPPAGPGVAP</sequence>
<name>A0A9W9WHF3_9EURO</name>
<gene>
    <name evidence="2" type="ORF">N7530_011275</name>
</gene>
<reference evidence="2" key="2">
    <citation type="journal article" date="2023" name="IMA Fungus">
        <title>Comparative genomic study of the Penicillium genus elucidates a diverse pangenome and 15 lateral gene transfer events.</title>
        <authorList>
            <person name="Petersen C."/>
            <person name="Sorensen T."/>
            <person name="Nielsen M.R."/>
            <person name="Sondergaard T.E."/>
            <person name="Sorensen J.L."/>
            <person name="Fitzpatrick D.A."/>
            <person name="Frisvad J.C."/>
            <person name="Nielsen K.L."/>
        </authorList>
    </citation>
    <scope>NUCLEOTIDE SEQUENCE</scope>
    <source>
        <strain evidence="2">IBT 17660</strain>
    </source>
</reference>
<accession>A0A9W9WHF3</accession>
<dbReference type="EMBL" id="JAPWDO010000008">
    <property type="protein sequence ID" value="KAJ5459331.1"/>
    <property type="molecule type" value="Genomic_DNA"/>
</dbReference>
<dbReference type="OrthoDB" id="4329446at2759"/>
<dbReference type="AlphaFoldDB" id="A0A9W9WHF3"/>